<evidence type="ECO:0000313" key="1">
    <source>
        <dbReference type="EMBL" id="KKP66315.1"/>
    </source>
</evidence>
<dbReference type="Gene3D" id="3.40.50.300">
    <property type="entry name" value="P-loop containing nucleotide triphosphate hydrolases"/>
    <property type="match status" value="1"/>
</dbReference>
<comment type="caution">
    <text evidence="1">The sequence shown here is derived from an EMBL/GenBank/DDBJ whole genome shotgun (WGS) entry which is preliminary data.</text>
</comment>
<accession>A0A0G0DTJ8</accession>
<protein>
    <submittedName>
        <fullName evidence="1">Putative GTP-binding protein EngB</fullName>
    </submittedName>
</protein>
<sequence length="117" mass="13293">MVDLPGYGFARASGLGREKIGELIDSYLFNSIYTQKKVVMIIDAGVGMTDKDILMLNELRNHHKDFIIVANKIDKLKQSDYHKKMAEIKKVVGDHLIIPFSNKTRKGVLTLVDEIFK</sequence>
<dbReference type="GO" id="GO:0005829">
    <property type="term" value="C:cytosol"/>
    <property type="evidence" value="ECO:0007669"/>
    <property type="project" value="TreeGrafter"/>
</dbReference>
<proteinExistence type="predicted"/>
<dbReference type="PANTHER" id="PTHR11649">
    <property type="entry name" value="MSS1/TRME-RELATED GTP-BINDING PROTEIN"/>
    <property type="match status" value="1"/>
</dbReference>
<dbReference type="EMBL" id="LBPY01000009">
    <property type="protein sequence ID" value="KKP66315.1"/>
    <property type="molecule type" value="Genomic_DNA"/>
</dbReference>
<dbReference type="Proteomes" id="UP000034952">
    <property type="component" value="Unassembled WGS sequence"/>
</dbReference>
<organism evidence="1 2">
    <name type="scientific">Candidatus Nomurabacteria bacterium GW2011_GWE1_35_16</name>
    <dbReference type="NCBI Taxonomy" id="1618761"/>
    <lineage>
        <taxon>Bacteria</taxon>
        <taxon>Candidatus Nomuraibacteriota</taxon>
    </lineage>
</organism>
<dbReference type="AlphaFoldDB" id="A0A0G0DTJ8"/>
<dbReference type="PANTHER" id="PTHR11649:SF13">
    <property type="entry name" value="ENGB-TYPE G DOMAIN-CONTAINING PROTEIN"/>
    <property type="match status" value="1"/>
</dbReference>
<name>A0A0G0DTJ8_9BACT</name>
<dbReference type="PATRIC" id="fig|1618761.3.peg.475"/>
<dbReference type="SUPFAM" id="SSF52540">
    <property type="entry name" value="P-loop containing nucleoside triphosphate hydrolases"/>
    <property type="match status" value="1"/>
</dbReference>
<dbReference type="InterPro" id="IPR027417">
    <property type="entry name" value="P-loop_NTPase"/>
</dbReference>
<evidence type="ECO:0000313" key="2">
    <source>
        <dbReference type="Proteomes" id="UP000034952"/>
    </source>
</evidence>
<gene>
    <name evidence="1" type="ORF">UR64_C0009G0018</name>
</gene>
<reference evidence="1 2" key="1">
    <citation type="journal article" date="2015" name="Nature">
        <title>rRNA introns, odd ribosomes, and small enigmatic genomes across a large radiation of phyla.</title>
        <authorList>
            <person name="Brown C.T."/>
            <person name="Hug L.A."/>
            <person name="Thomas B.C."/>
            <person name="Sharon I."/>
            <person name="Castelle C.J."/>
            <person name="Singh A."/>
            <person name="Wilkins M.J."/>
            <person name="Williams K.H."/>
            <person name="Banfield J.F."/>
        </authorList>
    </citation>
    <scope>NUCLEOTIDE SEQUENCE [LARGE SCALE GENOMIC DNA]</scope>
</reference>